<dbReference type="Gene3D" id="3.10.180.10">
    <property type="entry name" value="2,3-Dihydroxybiphenyl 1,2-Dioxygenase, domain 1"/>
    <property type="match status" value="1"/>
</dbReference>
<dbReference type="CDD" id="cd07247">
    <property type="entry name" value="SgaA_N_like"/>
    <property type="match status" value="1"/>
</dbReference>
<dbReference type="PANTHER" id="PTHR33993">
    <property type="entry name" value="GLYOXALASE-RELATED"/>
    <property type="match status" value="1"/>
</dbReference>
<dbReference type="SUPFAM" id="SSF54593">
    <property type="entry name" value="Glyoxalase/Bleomycin resistance protein/Dihydroxybiphenyl dioxygenase"/>
    <property type="match status" value="1"/>
</dbReference>
<feature type="domain" description="VOC" evidence="1">
    <location>
        <begin position="3"/>
        <end position="110"/>
    </location>
</feature>
<gene>
    <name evidence="2" type="ORF">MZO42_06600</name>
</gene>
<dbReference type="PANTHER" id="PTHR33993:SF1">
    <property type="entry name" value="GLYOXALASE FAMILY PROTEIN"/>
    <property type="match status" value="1"/>
</dbReference>
<dbReference type="EMBL" id="JALMLT010000001">
    <property type="protein sequence ID" value="MDT8758360.1"/>
    <property type="molecule type" value="Genomic_DNA"/>
</dbReference>
<evidence type="ECO:0000259" key="1">
    <source>
        <dbReference type="PROSITE" id="PS51819"/>
    </source>
</evidence>
<evidence type="ECO:0000313" key="2">
    <source>
        <dbReference type="EMBL" id="MDT8758360.1"/>
    </source>
</evidence>
<reference evidence="2" key="1">
    <citation type="submission" date="2022-04" db="EMBL/GenBank/DDBJ databases">
        <title>Tomato heritable bacteria conferring resistance against bacterial wilt.</title>
        <authorList>
            <person name="Yin J."/>
        </authorList>
    </citation>
    <scope>NUCLEOTIDE SEQUENCE</scope>
    <source>
        <strain evidence="2">Cra20</strain>
    </source>
</reference>
<accession>A0ABU3N4W5</accession>
<dbReference type="InterPro" id="IPR037523">
    <property type="entry name" value="VOC_core"/>
</dbReference>
<name>A0ABU3N4W5_9SPHN</name>
<sequence length="113" mass="12161">MPRISYVELPAKDVAETRDFYAKAFGWAFTDFGPDYAATTGGDVDVGINGSEDHAISQLLPIVEVQDLEAALDKVTAAGGEVTVPIFAFPGGRRFHFRDPAGNELGVFVNEPE</sequence>
<dbReference type="InterPro" id="IPR004360">
    <property type="entry name" value="Glyas_Fos-R_dOase_dom"/>
</dbReference>
<dbReference type="Pfam" id="PF00903">
    <property type="entry name" value="Glyoxalase"/>
    <property type="match status" value="1"/>
</dbReference>
<dbReference type="PROSITE" id="PS51819">
    <property type="entry name" value="VOC"/>
    <property type="match status" value="1"/>
</dbReference>
<dbReference type="InterPro" id="IPR052164">
    <property type="entry name" value="Anthracycline_SecMetBiosynth"/>
</dbReference>
<proteinExistence type="predicted"/>
<organism evidence="2">
    <name type="scientific">Sphingomonas psychrotolerans</name>
    <dbReference type="NCBI Taxonomy" id="1327635"/>
    <lineage>
        <taxon>Bacteria</taxon>
        <taxon>Pseudomonadati</taxon>
        <taxon>Pseudomonadota</taxon>
        <taxon>Alphaproteobacteria</taxon>
        <taxon>Sphingomonadales</taxon>
        <taxon>Sphingomonadaceae</taxon>
        <taxon>Sphingomonas</taxon>
    </lineage>
</organism>
<protein>
    <submittedName>
        <fullName evidence="2">VOC family protein</fullName>
    </submittedName>
</protein>
<dbReference type="InterPro" id="IPR029068">
    <property type="entry name" value="Glyas_Bleomycin-R_OHBP_Dase"/>
</dbReference>
<comment type="caution">
    <text evidence="2">The sequence shown here is derived from an EMBL/GenBank/DDBJ whole genome shotgun (WGS) entry which is preliminary data.</text>
</comment>